<sequence length="229" mass="26225">MTKRILIVEDDDDIASIEKDYLEVSGYEVHVEEDGAKGLSEALTGIYDLFLLDVMLPNMDGFEICRKLRDKTDKPIMLVTAKREDIDKIRGLGYGADDYIAKPFSPGVLVAKVKAQLAQYDRLRGTKKETKRITLGDIMLEPDTRRVWVDGKEKELPNKEFQLLEFLMEHPDVVFSRESLYTRIWGLDSLGNTSTVPVHINRLRETVEKDPANPRHIITIWGVGYKFKP</sequence>
<dbReference type="GO" id="GO:0032993">
    <property type="term" value="C:protein-DNA complex"/>
    <property type="evidence" value="ECO:0007669"/>
    <property type="project" value="TreeGrafter"/>
</dbReference>
<name>A0A8D4UV27_9FIRM</name>
<keyword evidence="3" id="KW-0805">Transcription regulation</keyword>
<feature type="domain" description="Response regulatory" evidence="8">
    <location>
        <begin position="4"/>
        <end position="117"/>
    </location>
</feature>
<organism evidence="10 11">
    <name type="scientific">Dialister hominis</name>
    <dbReference type="NCBI Taxonomy" id="2582419"/>
    <lineage>
        <taxon>Bacteria</taxon>
        <taxon>Bacillati</taxon>
        <taxon>Bacillota</taxon>
        <taxon>Negativicutes</taxon>
        <taxon>Veillonellales</taxon>
        <taxon>Veillonellaceae</taxon>
        <taxon>Dialister</taxon>
    </lineage>
</organism>
<dbReference type="FunFam" id="1.10.10.10:FF:000018">
    <property type="entry name" value="DNA-binding response regulator ResD"/>
    <property type="match status" value="1"/>
</dbReference>
<dbReference type="PANTHER" id="PTHR48111:SF26">
    <property type="entry name" value="STAGE 0 SPORULATION PROTEIN A HOMOLOG"/>
    <property type="match status" value="1"/>
</dbReference>
<dbReference type="RefSeq" id="WP_143332661.1">
    <property type="nucleotide sequence ID" value="NZ_AP019697.1"/>
</dbReference>
<dbReference type="GO" id="GO:0005829">
    <property type="term" value="C:cytosol"/>
    <property type="evidence" value="ECO:0007669"/>
    <property type="project" value="TreeGrafter"/>
</dbReference>
<dbReference type="GeneID" id="92716688"/>
<dbReference type="EMBL" id="AP019697">
    <property type="protein sequence ID" value="BBK25528.1"/>
    <property type="molecule type" value="Genomic_DNA"/>
</dbReference>
<dbReference type="Gene3D" id="6.10.250.690">
    <property type="match status" value="1"/>
</dbReference>
<dbReference type="GO" id="GO:0006355">
    <property type="term" value="P:regulation of DNA-templated transcription"/>
    <property type="evidence" value="ECO:0007669"/>
    <property type="project" value="InterPro"/>
</dbReference>
<dbReference type="InterPro" id="IPR039420">
    <property type="entry name" value="WalR-like"/>
</dbReference>
<dbReference type="Pfam" id="PF00486">
    <property type="entry name" value="Trans_reg_C"/>
    <property type="match status" value="1"/>
</dbReference>
<keyword evidence="1 6" id="KW-0597">Phosphoprotein</keyword>
<protein>
    <submittedName>
        <fullName evidence="10">DNA-binding response regulator</fullName>
    </submittedName>
</protein>
<dbReference type="Gene3D" id="3.40.50.2300">
    <property type="match status" value="1"/>
</dbReference>
<evidence type="ECO:0000259" key="9">
    <source>
        <dbReference type="PROSITE" id="PS51755"/>
    </source>
</evidence>
<dbReference type="FunFam" id="3.40.50.2300:FF:000001">
    <property type="entry name" value="DNA-binding response regulator PhoB"/>
    <property type="match status" value="1"/>
</dbReference>
<dbReference type="Pfam" id="PF00072">
    <property type="entry name" value="Response_reg"/>
    <property type="match status" value="1"/>
</dbReference>
<evidence type="ECO:0000256" key="5">
    <source>
        <dbReference type="ARBA" id="ARBA00023163"/>
    </source>
</evidence>
<dbReference type="PROSITE" id="PS51755">
    <property type="entry name" value="OMPR_PHOB"/>
    <property type="match status" value="1"/>
</dbReference>
<evidence type="ECO:0000259" key="8">
    <source>
        <dbReference type="PROSITE" id="PS50110"/>
    </source>
</evidence>
<dbReference type="InterPro" id="IPR011006">
    <property type="entry name" value="CheY-like_superfamily"/>
</dbReference>
<dbReference type="GO" id="GO:0000976">
    <property type="term" value="F:transcription cis-regulatory region binding"/>
    <property type="evidence" value="ECO:0007669"/>
    <property type="project" value="TreeGrafter"/>
</dbReference>
<dbReference type="Gene3D" id="1.10.10.10">
    <property type="entry name" value="Winged helix-like DNA-binding domain superfamily/Winged helix DNA-binding domain"/>
    <property type="match status" value="1"/>
</dbReference>
<dbReference type="CDD" id="cd00383">
    <property type="entry name" value="trans_reg_C"/>
    <property type="match status" value="1"/>
</dbReference>
<dbReference type="SUPFAM" id="SSF52172">
    <property type="entry name" value="CheY-like"/>
    <property type="match status" value="1"/>
</dbReference>
<dbReference type="PROSITE" id="PS50110">
    <property type="entry name" value="RESPONSE_REGULATORY"/>
    <property type="match status" value="1"/>
</dbReference>
<keyword evidence="5" id="KW-0804">Transcription</keyword>
<dbReference type="KEGG" id="dho:Dia5BBH33_14630"/>
<dbReference type="SMART" id="SM00448">
    <property type="entry name" value="REC"/>
    <property type="match status" value="1"/>
</dbReference>
<dbReference type="SUPFAM" id="SSF46894">
    <property type="entry name" value="C-terminal effector domain of the bipartite response regulators"/>
    <property type="match status" value="1"/>
</dbReference>
<dbReference type="OrthoDB" id="25887at2"/>
<evidence type="ECO:0000256" key="6">
    <source>
        <dbReference type="PROSITE-ProRule" id="PRU00169"/>
    </source>
</evidence>
<evidence type="ECO:0000256" key="3">
    <source>
        <dbReference type="ARBA" id="ARBA00023015"/>
    </source>
</evidence>
<keyword evidence="11" id="KW-1185">Reference proteome</keyword>
<dbReference type="InterPro" id="IPR036388">
    <property type="entry name" value="WH-like_DNA-bd_sf"/>
</dbReference>
<reference evidence="11" key="1">
    <citation type="submission" date="2019-05" db="EMBL/GenBank/DDBJ databases">
        <title>Complete genome sequencing of Dialister sp. strain 5BBH33.</title>
        <authorList>
            <person name="Sakamoto M."/>
            <person name="Murakami T."/>
            <person name="Mori H."/>
        </authorList>
    </citation>
    <scope>NUCLEOTIDE SEQUENCE [LARGE SCALE GENOMIC DNA]</scope>
    <source>
        <strain evidence="11">5BBH33</strain>
    </source>
</reference>
<feature type="modified residue" description="4-aspartylphosphate" evidence="6">
    <location>
        <position position="53"/>
    </location>
</feature>
<evidence type="ECO:0000256" key="2">
    <source>
        <dbReference type="ARBA" id="ARBA00023012"/>
    </source>
</evidence>
<evidence type="ECO:0000313" key="11">
    <source>
        <dbReference type="Proteomes" id="UP000320585"/>
    </source>
</evidence>
<feature type="DNA-binding region" description="OmpR/PhoB-type" evidence="7">
    <location>
        <begin position="130"/>
        <end position="229"/>
    </location>
</feature>
<gene>
    <name evidence="10" type="ORF">Dia5BBH33_14630</name>
</gene>
<dbReference type="CDD" id="cd17574">
    <property type="entry name" value="REC_OmpR"/>
    <property type="match status" value="1"/>
</dbReference>
<dbReference type="InterPro" id="IPR016032">
    <property type="entry name" value="Sig_transdc_resp-reg_C-effctor"/>
</dbReference>
<dbReference type="AlphaFoldDB" id="A0A8D4UV27"/>
<evidence type="ECO:0000256" key="7">
    <source>
        <dbReference type="PROSITE-ProRule" id="PRU01091"/>
    </source>
</evidence>
<feature type="domain" description="OmpR/PhoB-type" evidence="9">
    <location>
        <begin position="130"/>
        <end position="229"/>
    </location>
</feature>
<dbReference type="SMART" id="SM00862">
    <property type="entry name" value="Trans_reg_C"/>
    <property type="match status" value="1"/>
</dbReference>
<proteinExistence type="predicted"/>
<keyword evidence="2" id="KW-0902">Two-component regulatory system</keyword>
<evidence type="ECO:0000256" key="1">
    <source>
        <dbReference type="ARBA" id="ARBA00022553"/>
    </source>
</evidence>
<evidence type="ECO:0000313" key="10">
    <source>
        <dbReference type="EMBL" id="BBK25528.1"/>
    </source>
</evidence>
<accession>A0A8D4UV27</accession>
<dbReference type="GO" id="GO:0000156">
    <property type="term" value="F:phosphorelay response regulator activity"/>
    <property type="evidence" value="ECO:0007669"/>
    <property type="project" value="TreeGrafter"/>
</dbReference>
<dbReference type="InterPro" id="IPR001789">
    <property type="entry name" value="Sig_transdc_resp-reg_receiver"/>
</dbReference>
<keyword evidence="4 7" id="KW-0238">DNA-binding</keyword>
<dbReference type="PANTHER" id="PTHR48111">
    <property type="entry name" value="REGULATOR OF RPOS"/>
    <property type="match status" value="1"/>
</dbReference>
<evidence type="ECO:0000256" key="4">
    <source>
        <dbReference type="ARBA" id="ARBA00023125"/>
    </source>
</evidence>
<dbReference type="InterPro" id="IPR001867">
    <property type="entry name" value="OmpR/PhoB-type_DNA-bd"/>
</dbReference>
<dbReference type="Proteomes" id="UP000320585">
    <property type="component" value="Chromosome"/>
</dbReference>